<keyword evidence="1" id="KW-1133">Transmembrane helix</keyword>
<organism evidence="2">
    <name type="scientific">Pyramimonas obovata</name>
    <dbReference type="NCBI Taxonomy" id="1411642"/>
    <lineage>
        <taxon>Eukaryota</taxon>
        <taxon>Viridiplantae</taxon>
        <taxon>Chlorophyta</taxon>
        <taxon>Pyramimonadophyceae</taxon>
        <taxon>Pyramimonadales</taxon>
        <taxon>Pyramimonadaceae</taxon>
        <taxon>Pyramimonas</taxon>
        <taxon>Pyramimonas incertae sedis</taxon>
    </lineage>
</organism>
<dbReference type="EMBL" id="HBFA01027973">
    <property type="protein sequence ID" value="CAD8678622.1"/>
    <property type="molecule type" value="Transcribed_RNA"/>
</dbReference>
<feature type="transmembrane region" description="Helical" evidence="1">
    <location>
        <begin position="76"/>
        <end position="93"/>
    </location>
</feature>
<proteinExistence type="predicted"/>
<keyword evidence="1" id="KW-0472">Membrane</keyword>
<dbReference type="AlphaFoldDB" id="A0A7S0WRA5"/>
<gene>
    <name evidence="2" type="ORF">POBO1169_LOCUS14172</name>
</gene>
<reference evidence="2" key="1">
    <citation type="submission" date="2021-01" db="EMBL/GenBank/DDBJ databases">
        <authorList>
            <person name="Corre E."/>
            <person name="Pelletier E."/>
            <person name="Niang G."/>
            <person name="Scheremetjew M."/>
            <person name="Finn R."/>
            <person name="Kale V."/>
            <person name="Holt S."/>
            <person name="Cochrane G."/>
            <person name="Meng A."/>
            <person name="Brown T."/>
            <person name="Cohen L."/>
        </authorList>
    </citation>
    <scope>NUCLEOTIDE SEQUENCE</scope>
    <source>
        <strain evidence="2">CCMP722</strain>
    </source>
</reference>
<name>A0A7S0WRA5_9CHLO</name>
<protein>
    <submittedName>
        <fullName evidence="2">Uncharacterized protein</fullName>
    </submittedName>
</protein>
<sequence>MVQYAQAYGRTDLNEKTREFARVKKFVETWHFRSHVGAFCREHCNPNSHPEIKDFNTLVCEQHFKWVAGFKHMTRVHMSAAVFNFFLLLLCWLDHEQYNSPYRTEA</sequence>
<evidence type="ECO:0000256" key="1">
    <source>
        <dbReference type="SAM" id="Phobius"/>
    </source>
</evidence>
<evidence type="ECO:0000313" key="2">
    <source>
        <dbReference type="EMBL" id="CAD8678622.1"/>
    </source>
</evidence>
<accession>A0A7S0WRA5</accession>
<keyword evidence="1" id="KW-0812">Transmembrane</keyword>